<gene>
    <name evidence="2" type="ORF">ACFSM5_14020</name>
</gene>
<keyword evidence="1" id="KW-0812">Transmembrane</keyword>
<evidence type="ECO:0000256" key="1">
    <source>
        <dbReference type="SAM" id="Phobius"/>
    </source>
</evidence>
<name>A0ABW5DW29_9PROT</name>
<dbReference type="InterPro" id="IPR018666">
    <property type="entry name" value="DUF2125"/>
</dbReference>
<dbReference type="RefSeq" id="WP_379877056.1">
    <property type="nucleotide sequence ID" value="NZ_JBHUIP010000012.1"/>
</dbReference>
<dbReference type="Pfam" id="PF09898">
    <property type="entry name" value="DUF2125"/>
    <property type="match status" value="1"/>
</dbReference>
<comment type="caution">
    <text evidence="2">The sequence shown here is derived from an EMBL/GenBank/DDBJ whole genome shotgun (WGS) entry which is preliminary data.</text>
</comment>
<dbReference type="Proteomes" id="UP001597295">
    <property type="component" value="Unassembled WGS sequence"/>
</dbReference>
<keyword evidence="1" id="KW-1133">Transmembrane helix</keyword>
<dbReference type="EMBL" id="JBHUIP010000012">
    <property type="protein sequence ID" value="MFD2264014.1"/>
    <property type="molecule type" value="Genomic_DNA"/>
</dbReference>
<sequence>MSQLAPILRRPGTIALAVFILLTGVLWLLWIIADGKVRDGFADWTEARRADGWQIAHGDIDTGGFPFAVRLHLKTPRLLIPTDPNRSIVGLVGLAADAESADVVWSLFDPFAVRLELPARTALEARWPNGGLWQGALAGGGQVTVSERSGGFKLSLVLDNAALTATGKGSDMRADRLALDIVRHPKQSTDHLRPSLDLEFDLVNLLAPDADPILAKPLSVGIRATVMGALPPGPPAVVLPAWRDEGGTIEMHELRAASGTVKLLGNATLALDRQMRPQAAGTLTAIGFPEAIERLTEAGLIEERDAKLSKLLLLALAKKDQETGLPSLSIPVTVQNGWFSAGPSQLFQVKPIRP</sequence>
<accession>A0ABW5DW29</accession>
<feature type="transmembrane region" description="Helical" evidence="1">
    <location>
        <begin position="12"/>
        <end position="33"/>
    </location>
</feature>
<keyword evidence="3" id="KW-1185">Reference proteome</keyword>
<organism evidence="2 3">
    <name type="scientific">Lacibacterium aquatile</name>
    <dbReference type="NCBI Taxonomy" id="1168082"/>
    <lineage>
        <taxon>Bacteria</taxon>
        <taxon>Pseudomonadati</taxon>
        <taxon>Pseudomonadota</taxon>
        <taxon>Alphaproteobacteria</taxon>
        <taxon>Rhodospirillales</taxon>
        <taxon>Rhodospirillaceae</taxon>
    </lineage>
</organism>
<keyword evidence="1" id="KW-0472">Membrane</keyword>
<proteinExistence type="predicted"/>
<evidence type="ECO:0000313" key="2">
    <source>
        <dbReference type="EMBL" id="MFD2264014.1"/>
    </source>
</evidence>
<evidence type="ECO:0000313" key="3">
    <source>
        <dbReference type="Proteomes" id="UP001597295"/>
    </source>
</evidence>
<reference evidence="3" key="1">
    <citation type="journal article" date="2019" name="Int. J. Syst. Evol. Microbiol.">
        <title>The Global Catalogue of Microorganisms (GCM) 10K type strain sequencing project: providing services to taxonomists for standard genome sequencing and annotation.</title>
        <authorList>
            <consortium name="The Broad Institute Genomics Platform"/>
            <consortium name="The Broad Institute Genome Sequencing Center for Infectious Disease"/>
            <person name="Wu L."/>
            <person name="Ma J."/>
        </authorList>
    </citation>
    <scope>NUCLEOTIDE SEQUENCE [LARGE SCALE GENOMIC DNA]</scope>
    <source>
        <strain evidence="3">CGMCC 1.19062</strain>
    </source>
</reference>
<protein>
    <submittedName>
        <fullName evidence="2">DUF2125 domain-containing protein</fullName>
    </submittedName>
</protein>